<dbReference type="InterPro" id="IPR008921">
    <property type="entry name" value="DNA_pol3_clamp-load_cplx_C"/>
</dbReference>
<name>A0ABS8PIK9_9PSEU</name>
<evidence type="ECO:0000256" key="2">
    <source>
        <dbReference type="ARBA" id="ARBA00022679"/>
    </source>
</evidence>
<organism evidence="9 10">
    <name type="scientific">Actinomycetospora endophytica</name>
    <dbReference type="NCBI Taxonomy" id="2291215"/>
    <lineage>
        <taxon>Bacteria</taxon>
        <taxon>Bacillati</taxon>
        <taxon>Actinomycetota</taxon>
        <taxon>Actinomycetes</taxon>
        <taxon>Pseudonocardiales</taxon>
        <taxon>Pseudonocardiaceae</taxon>
        <taxon>Actinomycetospora</taxon>
    </lineage>
</organism>
<dbReference type="PANTHER" id="PTHR34388:SF1">
    <property type="entry name" value="DNA POLYMERASE III SUBUNIT DELTA"/>
    <property type="match status" value="1"/>
</dbReference>
<dbReference type="Proteomes" id="UP001199469">
    <property type="component" value="Unassembled WGS sequence"/>
</dbReference>
<dbReference type="Pfam" id="PF21694">
    <property type="entry name" value="DNA_pol3_delta_C"/>
    <property type="match status" value="1"/>
</dbReference>
<evidence type="ECO:0000256" key="7">
    <source>
        <dbReference type="ARBA" id="ARBA00049244"/>
    </source>
</evidence>
<dbReference type="SUPFAM" id="SSF48019">
    <property type="entry name" value="post-AAA+ oligomerization domain-like"/>
    <property type="match status" value="1"/>
</dbReference>
<keyword evidence="3" id="KW-0548">Nucleotidyltransferase</keyword>
<sequence length="335" mass="34708">MPPRTRPAQAPTADVEDAPVRLVVGDEGLLVERAVSGAVVAARRRDPDVEVRTLKASEITAGLLAELVSPSLFAEARVVVLEAAQDANAEVTTVLVDYAKAPTEGVSLVVVHAGGAKGKALVDGLKKAGAAVTEAPKLQKYDQRADFVRAEVRQAGGTVTGEALGLLLDAIGSDLRELASASSQLVSDSGGQVDAEAVRAFHRGRADVTGFAVAERAVTGDRAGALEALRWALETGVAHVLVADALADAVRTIARVSAAGRGDPYRMASELKMPPWKVKKAQGQARGWDGPGLTRAMSLVADVNADVKGAAADPSYALERATVELAALAGHARRR</sequence>
<dbReference type="NCBIfam" id="TIGR01128">
    <property type="entry name" value="holA"/>
    <property type="match status" value="1"/>
</dbReference>
<comment type="catalytic activity">
    <reaction evidence="7">
        <text>DNA(n) + a 2'-deoxyribonucleoside 5'-triphosphate = DNA(n+1) + diphosphate</text>
        <dbReference type="Rhea" id="RHEA:22508"/>
        <dbReference type="Rhea" id="RHEA-COMP:17339"/>
        <dbReference type="Rhea" id="RHEA-COMP:17340"/>
        <dbReference type="ChEBI" id="CHEBI:33019"/>
        <dbReference type="ChEBI" id="CHEBI:61560"/>
        <dbReference type="ChEBI" id="CHEBI:173112"/>
        <dbReference type="EC" id="2.7.7.7"/>
    </reaction>
</comment>
<dbReference type="InterPro" id="IPR027417">
    <property type="entry name" value="P-loop_NTPase"/>
</dbReference>
<comment type="caution">
    <text evidence="9">The sequence shown here is derived from an EMBL/GenBank/DDBJ whole genome shotgun (WGS) entry which is preliminary data.</text>
</comment>
<evidence type="ECO:0000313" key="9">
    <source>
        <dbReference type="EMBL" id="MCD2198004.1"/>
    </source>
</evidence>
<evidence type="ECO:0000256" key="5">
    <source>
        <dbReference type="ARBA" id="ARBA00022932"/>
    </source>
</evidence>
<dbReference type="Gene3D" id="3.40.50.300">
    <property type="entry name" value="P-loop containing nucleotide triphosphate hydrolases"/>
    <property type="match status" value="1"/>
</dbReference>
<feature type="domain" description="DNA polymerase III delta subunit-like C-terminal" evidence="8">
    <location>
        <begin position="211"/>
        <end position="323"/>
    </location>
</feature>
<evidence type="ECO:0000256" key="1">
    <source>
        <dbReference type="ARBA" id="ARBA00012417"/>
    </source>
</evidence>
<dbReference type="Gene3D" id="1.20.272.10">
    <property type="match status" value="1"/>
</dbReference>
<dbReference type="EMBL" id="JAJNDB010000010">
    <property type="protein sequence ID" value="MCD2198004.1"/>
    <property type="molecule type" value="Genomic_DNA"/>
</dbReference>
<evidence type="ECO:0000259" key="8">
    <source>
        <dbReference type="Pfam" id="PF21694"/>
    </source>
</evidence>
<evidence type="ECO:0000256" key="3">
    <source>
        <dbReference type="ARBA" id="ARBA00022695"/>
    </source>
</evidence>
<keyword evidence="2" id="KW-0808">Transferase</keyword>
<gene>
    <name evidence="9" type="ORF">LQ327_32000</name>
</gene>
<keyword evidence="5" id="KW-0239">DNA-directed DNA polymerase</keyword>
<dbReference type="EC" id="2.7.7.7" evidence="1"/>
<dbReference type="PANTHER" id="PTHR34388">
    <property type="entry name" value="DNA POLYMERASE III SUBUNIT DELTA"/>
    <property type="match status" value="1"/>
</dbReference>
<dbReference type="RefSeq" id="WP_230740533.1">
    <property type="nucleotide sequence ID" value="NZ_JAJNDB010000010.1"/>
</dbReference>
<dbReference type="InterPro" id="IPR005790">
    <property type="entry name" value="DNA_polIII_delta"/>
</dbReference>
<proteinExistence type="inferred from homology"/>
<evidence type="ECO:0000313" key="10">
    <source>
        <dbReference type="Proteomes" id="UP001199469"/>
    </source>
</evidence>
<protein>
    <recommendedName>
        <fullName evidence="1">DNA-directed DNA polymerase</fullName>
        <ecNumber evidence="1">2.7.7.7</ecNumber>
    </recommendedName>
</protein>
<keyword evidence="4" id="KW-0235">DNA replication</keyword>
<reference evidence="9 10" key="1">
    <citation type="submission" date="2021-11" db="EMBL/GenBank/DDBJ databases">
        <title>Draft genome sequence of Actinomycetospora sp. SF1 isolated from the rhizosphere soil.</title>
        <authorList>
            <person name="Duangmal K."/>
            <person name="Chantavorakit T."/>
        </authorList>
    </citation>
    <scope>NUCLEOTIDE SEQUENCE [LARGE SCALE GENOMIC DNA]</scope>
    <source>
        <strain evidence="9 10">TBRC 5722</strain>
    </source>
</reference>
<keyword evidence="10" id="KW-1185">Reference proteome</keyword>
<evidence type="ECO:0000256" key="4">
    <source>
        <dbReference type="ARBA" id="ARBA00022705"/>
    </source>
</evidence>
<comment type="similarity">
    <text evidence="6">Belongs to the DNA polymerase HolA subunit family.</text>
</comment>
<accession>A0ABS8PIK9</accession>
<dbReference type="InterPro" id="IPR048466">
    <property type="entry name" value="DNA_pol3_delta-like_C"/>
</dbReference>
<evidence type="ECO:0000256" key="6">
    <source>
        <dbReference type="ARBA" id="ARBA00034754"/>
    </source>
</evidence>